<dbReference type="InterPro" id="IPR003594">
    <property type="entry name" value="HATPase_dom"/>
</dbReference>
<evidence type="ECO:0000313" key="19">
    <source>
        <dbReference type="Proteomes" id="UP000077701"/>
    </source>
</evidence>
<comment type="catalytic activity">
    <reaction evidence="1">
        <text>ATP + protein L-histidine = ADP + protein N-phospho-L-histidine.</text>
        <dbReference type="EC" id="2.7.13.3"/>
    </reaction>
</comment>
<feature type="transmembrane region" description="Helical" evidence="16">
    <location>
        <begin position="187"/>
        <end position="207"/>
    </location>
</feature>
<feature type="transmembrane region" description="Helical" evidence="16">
    <location>
        <begin position="108"/>
        <end position="129"/>
    </location>
</feature>
<dbReference type="SMART" id="SM00388">
    <property type="entry name" value="HisKA"/>
    <property type="match status" value="1"/>
</dbReference>
<dbReference type="GO" id="GO:0007234">
    <property type="term" value="P:osmosensory signaling via phosphorelay pathway"/>
    <property type="evidence" value="ECO:0007669"/>
    <property type="project" value="TreeGrafter"/>
</dbReference>
<sequence length="731" mass="76412">MASHTAAGPLAGRGTGPDRAPGPGPAGGVPPGAALRRTAVFAALYLAATLAGRMTLIEGTALSLVWPAAGVSALWFLAQRHARTWWPDVAAFAVCTLAANVWTGASPALAVCFAVANLAQVGAFLLLFGRLSPESWAAEGLGELVRVRQLWRLLQAAAGATLCGAAVVSAGMWLIGAQVSWLGTSVWIARNIVSIVLIGGVGLRLAALFRVHPLRPGPGSAWSAARDALRTAPRWRKAEYAALVLASATAYVVAFGLNHGLPLAFPLLVVTVWAGLRFNTTFVVLHDLLVGAAAILFTLYGHGPFATIGSPPVRAFVAQAFVAMVAVVGLALALGRDERDALLRQLAAAEEAASAQAGLLATIVDAMHDGLVVIDSAGRFLMRNRAAADLLDDLGPPDAPAPGTADAAAPGTAGVDVGHFGLFHPDGTLMDEAELPYRQALAGREIRAVDLLVRNRVMPEGRMFSVSATRLPTEAGDEGEAAVVVVFHDVTAERRDRDELAAFAGVVAHDLRNPLSAVDGWIDVLDETVEAVPGGAPDMAVESIARIRHASARMRNLINDLLTHSVSRAAALSPVPVDLGETVREVIATRGGDDAAAGRERRPRPRFHVGDLPRVQADPVLLRQLLDNLIGNATKYVTPGAVPEITVTAGPAEEEGWVRVEVADRGIGIPPGQHEAVFENFHRAHHTAGYTGSGLGLAICKRIVERHGGTIGARDNPGGGTRFHFTLPAAP</sequence>
<evidence type="ECO:0000256" key="2">
    <source>
        <dbReference type="ARBA" id="ARBA00004651"/>
    </source>
</evidence>
<dbReference type="Proteomes" id="UP000077701">
    <property type="component" value="Unassembled WGS sequence"/>
</dbReference>
<evidence type="ECO:0000256" key="3">
    <source>
        <dbReference type="ARBA" id="ARBA00012438"/>
    </source>
</evidence>
<keyword evidence="11 16" id="KW-1133">Transmembrane helix</keyword>
<reference evidence="18 19" key="1">
    <citation type="journal article" date="2016" name="Genome Announc.">
        <title>Draft Genome Sequence of Planomonospora sphaerica JCM9374, a Rare Actinomycete.</title>
        <authorList>
            <person name="Dohra H."/>
            <person name="Suzuki T."/>
            <person name="Inoue Y."/>
            <person name="Kodani S."/>
        </authorList>
    </citation>
    <scope>NUCLEOTIDE SEQUENCE [LARGE SCALE GENOMIC DNA]</scope>
    <source>
        <strain evidence="18 19">JCM 9374</strain>
    </source>
</reference>
<dbReference type="InterPro" id="IPR005467">
    <property type="entry name" value="His_kinase_dom"/>
</dbReference>
<evidence type="ECO:0000256" key="5">
    <source>
        <dbReference type="ARBA" id="ARBA00022553"/>
    </source>
</evidence>
<evidence type="ECO:0000256" key="15">
    <source>
        <dbReference type="SAM" id="MobiDB-lite"/>
    </source>
</evidence>
<name>A0A161MFQ7_9ACTN</name>
<evidence type="ECO:0000256" key="12">
    <source>
        <dbReference type="ARBA" id="ARBA00023012"/>
    </source>
</evidence>
<dbReference type="GO" id="GO:0030295">
    <property type="term" value="F:protein kinase activator activity"/>
    <property type="evidence" value="ECO:0007669"/>
    <property type="project" value="TreeGrafter"/>
</dbReference>
<protein>
    <recommendedName>
        <fullName evidence="14">Sensor-like histidine kinase SenX3</fullName>
        <ecNumber evidence="3">2.7.13.3</ecNumber>
    </recommendedName>
</protein>
<evidence type="ECO:0000256" key="1">
    <source>
        <dbReference type="ARBA" id="ARBA00000085"/>
    </source>
</evidence>
<reference evidence="19" key="2">
    <citation type="submission" date="2016-04" db="EMBL/GenBank/DDBJ databases">
        <title>Planomonospora sphaerica JCM9374 whole genome shotgun sequence.</title>
        <authorList>
            <person name="Suzuki T."/>
            <person name="Dohra H."/>
            <person name="Kodani S."/>
        </authorList>
    </citation>
    <scope>NUCLEOTIDE SEQUENCE [LARGE SCALE GENOMIC DNA]</scope>
    <source>
        <strain evidence="19">JCM 9374</strain>
    </source>
</reference>
<keyword evidence="7 16" id="KW-0812">Transmembrane</keyword>
<dbReference type="Pfam" id="PF05231">
    <property type="entry name" value="MASE1"/>
    <property type="match status" value="1"/>
</dbReference>
<gene>
    <name evidence="18" type="ORF">PS9374_07034</name>
</gene>
<dbReference type="Gene3D" id="3.30.565.10">
    <property type="entry name" value="Histidine kinase-like ATPase, C-terminal domain"/>
    <property type="match status" value="1"/>
</dbReference>
<dbReference type="Pfam" id="PF02518">
    <property type="entry name" value="HATPase_c"/>
    <property type="match status" value="1"/>
</dbReference>
<dbReference type="EC" id="2.7.13.3" evidence="3"/>
<dbReference type="InterPro" id="IPR004358">
    <property type="entry name" value="Sig_transdc_His_kin-like_C"/>
</dbReference>
<dbReference type="Gene3D" id="1.10.287.130">
    <property type="match status" value="1"/>
</dbReference>
<dbReference type="GO" id="GO:0005886">
    <property type="term" value="C:plasma membrane"/>
    <property type="evidence" value="ECO:0007669"/>
    <property type="project" value="UniProtKB-SubCell"/>
</dbReference>
<dbReference type="InterPro" id="IPR000014">
    <property type="entry name" value="PAS"/>
</dbReference>
<dbReference type="STRING" id="161355.PS9374_07034"/>
<feature type="transmembrane region" description="Helical" evidence="16">
    <location>
        <begin position="240"/>
        <end position="261"/>
    </location>
</feature>
<comment type="caution">
    <text evidence="18">The sequence shown here is derived from an EMBL/GenBank/DDBJ whole genome shotgun (WGS) entry which is preliminary data.</text>
</comment>
<keyword evidence="9 18" id="KW-0418">Kinase</keyword>
<feature type="transmembrane region" description="Helical" evidence="16">
    <location>
        <begin position="60"/>
        <end position="78"/>
    </location>
</feature>
<feature type="transmembrane region" description="Helical" evidence="16">
    <location>
        <begin position="150"/>
        <end position="175"/>
    </location>
</feature>
<feature type="region of interest" description="Disordered" evidence="15">
    <location>
        <begin position="1"/>
        <end position="29"/>
    </location>
</feature>
<evidence type="ECO:0000259" key="17">
    <source>
        <dbReference type="PROSITE" id="PS50109"/>
    </source>
</evidence>
<comment type="subcellular location">
    <subcellularLocation>
        <location evidence="2">Cell membrane</location>
        <topology evidence="2">Multi-pass membrane protein</topology>
    </subcellularLocation>
</comment>
<dbReference type="Pfam" id="PF13188">
    <property type="entry name" value="PAS_8"/>
    <property type="match status" value="1"/>
</dbReference>
<feature type="transmembrane region" description="Helical" evidence="16">
    <location>
        <begin position="313"/>
        <end position="335"/>
    </location>
</feature>
<proteinExistence type="predicted"/>
<keyword evidence="5" id="KW-0597">Phosphoprotein</keyword>
<evidence type="ECO:0000256" key="7">
    <source>
        <dbReference type="ARBA" id="ARBA00022692"/>
    </source>
</evidence>
<evidence type="ECO:0000256" key="16">
    <source>
        <dbReference type="SAM" id="Phobius"/>
    </source>
</evidence>
<dbReference type="SMART" id="SM00387">
    <property type="entry name" value="HATPase_c"/>
    <property type="match status" value="1"/>
</dbReference>
<organism evidence="18 19">
    <name type="scientific">Planomonospora sphaerica</name>
    <dbReference type="NCBI Taxonomy" id="161355"/>
    <lineage>
        <taxon>Bacteria</taxon>
        <taxon>Bacillati</taxon>
        <taxon>Actinomycetota</taxon>
        <taxon>Actinomycetes</taxon>
        <taxon>Streptosporangiales</taxon>
        <taxon>Streptosporangiaceae</taxon>
        <taxon>Planomonospora</taxon>
    </lineage>
</organism>
<evidence type="ECO:0000256" key="11">
    <source>
        <dbReference type="ARBA" id="ARBA00022989"/>
    </source>
</evidence>
<keyword evidence="4" id="KW-1003">Cell membrane</keyword>
<keyword evidence="10" id="KW-0067">ATP-binding</keyword>
<dbReference type="GO" id="GO:0000155">
    <property type="term" value="F:phosphorelay sensor kinase activity"/>
    <property type="evidence" value="ECO:0007669"/>
    <property type="project" value="InterPro"/>
</dbReference>
<keyword evidence="12" id="KW-0902">Two-component regulatory system</keyword>
<keyword evidence="13 16" id="KW-0472">Membrane</keyword>
<keyword evidence="19" id="KW-1185">Reference proteome</keyword>
<dbReference type="FunFam" id="3.30.565.10:FF:000006">
    <property type="entry name" value="Sensor histidine kinase WalK"/>
    <property type="match status" value="1"/>
</dbReference>
<dbReference type="SUPFAM" id="SSF55874">
    <property type="entry name" value="ATPase domain of HSP90 chaperone/DNA topoisomerase II/histidine kinase"/>
    <property type="match status" value="1"/>
</dbReference>
<dbReference type="CDD" id="cd00082">
    <property type="entry name" value="HisKA"/>
    <property type="match status" value="1"/>
</dbReference>
<dbReference type="InterPro" id="IPR007895">
    <property type="entry name" value="MASE1"/>
</dbReference>
<feature type="transmembrane region" description="Helical" evidence="16">
    <location>
        <begin position="281"/>
        <end position="301"/>
    </location>
</feature>
<evidence type="ECO:0000256" key="10">
    <source>
        <dbReference type="ARBA" id="ARBA00022840"/>
    </source>
</evidence>
<dbReference type="EMBL" id="BDCX01000027">
    <property type="protein sequence ID" value="GAT71343.1"/>
    <property type="molecule type" value="Genomic_DNA"/>
</dbReference>
<dbReference type="PROSITE" id="PS50109">
    <property type="entry name" value="HIS_KIN"/>
    <property type="match status" value="1"/>
</dbReference>
<evidence type="ECO:0000313" key="18">
    <source>
        <dbReference type="EMBL" id="GAT71343.1"/>
    </source>
</evidence>
<dbReference type="InterPro" id="IPR036890">
    <property type="entry name" value="HATPase_C_sf"/>
</dbReference>
<dbReference type="Pfam" id="PF00512">
    <property type="entry name" value="HisKA"/>
    <property type="match status" value="1"/>
</dbReference>
<dbReference type="GO" id="GO:0005524">
    <property type="term" value="F:ATP binding"/>
    <property type="evidence" value="ECO:0007669"/>
    <property type="project" value="UniProtKB-KW"/>
</dbReference>
<evidence type="ECO:0000256" key="6">
    <source>
        <dbReference type="ARBA" id="ARBA00022679"/>
    </source>
</evidence>
<keyword evidence="6" id="KW-0808">Transferase</keyword>
<dbReference type="SUPFAM" id="SSF47384">
    <property type="entry name" value="Homodimeric domain of signal transducing histidine kinase"/>
    <property type="match status" value="1"/>
</dbReference>
<dbReference type="SUPFAM" id="SSF55785">
    <property type="entry name" value="PYP-like sensor domain (PAS domain)"/>
    <property type="match status" value="1"/>
</dbReference>
<dbReference type="PANTHER" id="PTHR42878:SF7">
    <property type="entry name" value="SENSOR HISTIDINE KINASE GLRK"/>
    <property type="match status" value="1"/>
</dbReference>
<dbReference type="InterPro" id="IPR035965">
    <property type="entry name" value="PAS-like_dom_sf"/>
</dbReference>
<dbReference type="InterPro" id="IPR003661">
    <property type="entry name" value="HisK_dim/P_dom"/>
</dbReference>
<dbReference type="GO" id="GO:0000156">
    <property type="term" value="F:phosphorelay response regulator activity"/>
    <property type="evidence" value="ECO:0007669"/>
    <property type="project" value="TreeGrafter"/>
</dbReference>
<dbReference type="InterPro" id="IPR050351">
    <property type="entry name" value="BphY/WalK/GraS-like"/>
</dbReference>
<dbReference type="PANTHER" id="PTHR42878">
    <property type="entry name" value="TWO-COMPONENT HISTIDINE KINASE"/>
    <property type="match status" value="1"/>
</dbReference>
<evidence type="ECO:0000256" key="8">
    <source>
        <dbReference type="ARBA" id="ARBA00022741"/>
    </source>
</evidence>
<evidence type="ECO:0000256" key="14">
    <source>
        <dbReference type="ARBA" id="ARBA00039401"/>
    </source>
</evidence>
<accession>A0A161MFQ7</accession>
<feature type="domain" description="Histidine kinase" evidence="17">
    <location>
        <begin position="506"/>
        <end position="731"/>
    </location>
</feature>
<keyword evidence="8" id="KW-0547">Nucleotide-binding</keyword>
<dbReference type="AlphaFoldDB" id="A0A161MFQ7"/>
<evidence type="ECO:0000256" key="9">
    <source>
        <dbReference type="ARBA" id="ARBA00022777"/>
    </source>
</evidence>
<dbReference type="PRINTS" id="PR00344">
    <property type="entry name" value="BCTRLSENSOR"/>
</dbReference>
<dbReference type="RefSeq" id="WP_197287303.1">
    <property type="nucleotide sequence ID" value="NZ_BDCX01000027.1"/>
</dbReference>
<dbReference type="Gene3D" id="3.30.450.20">
    <property type="entry name" value="PAS domain"/>
    <property type="match status" value="1"/>
</dbReference>
<evidence type="ECO:0000256" key="4">
    <source>
        <dbReference type="ARBA" id="ARBA00022475"/>
    </source>
</evidence>
<feature type="transmembrane region" description="Helical" evidence="16">
    <location>
        <begin position="85"/>
        <end position="102"/>
    </location>
</feature>
<evidence type="ECO:0000256" key="13">
    <source>
        <dbReference type="ARBA" id="ARBA00023136"/>
    </source>
</evidence>
<dbReference type="InterPro" id="IPR036097">
    <property type="entry name" value="HisK_dim/P_sf"/>
</dbReference>